<organism evidence="1 2">
    <name type="scientific">Zalerion maritima</name>
    <dbReference type="NCBI Taxonomy" id="339359"/>
    <lineage>
        <taxon>Eukaryota</taxon>
        <taxon>Fungi</taxon>
        <taxon>Dikarya</taxon>
        <taxon>Ascomycota</taxon>
        <taxon>Pezizomycotina</taxon>
        <taxon>Sordariomycetes</taxon>
        <taxon>Lulworthiomycetidae</taxon>
        <taxon>Lulworthiales</taxon>
        <taxon>Lulworthiaceae</taxon>
        <taxon>Zalerion</taxon>
    </lineage>
</organism>
<proteinExistence type="predicted"/>
<dbReference type="EMBL" id="JAKWBI020000072">
    <property type="protein sequence ID" value="KAJ2903747.1"/>
    <property type="molecule type" value="Genomic_DNA"/>
</dbReference>
<sequence>MPPSIDTEEDSRKALLEELSSLPLAITQAAAYIGHNDVSISSYLDQLSEQKRQTTNSSYGQSEQRHAADRAVVMTTLISLQGVFRENSVAADCLFFMACVDRKDILLDLLPTATSSPTEQTVQLLSDYAVLIRRPASSAVELHRLVRLTIQTYLRERGWFH</sequence>
<evidence type="ECO:0000313" key="2">
    <source>
        <dbReference type="Proteomes" id="UP001201980"/>
    </source>
</evidence>
<accession>A0AAD5WTI3</accession>
<gene>
    <name evidence="1" type="ORF">MKZ38_009399</name>
</gene>
<evidence type="ECO:0000313" key="1">
    <source>
        <dbReference type="EMBL" id="KAJ2903747.1"/>
    </source>
</evidence>
<reference evidence="1" key="1">
    <citation type="submission" date="2022-07" db="EMBL/GenBank/DDBJ databases">
        <title>Draft genome sequence of Zalerion maritima ATCC 34329, a (micro)plastics degrading marine fungus.</title>
        <authorList>
            <person name="Paco A."/>
            <person name="Goncalves M.F.M."/>
            <person name="Rocha-Santos T.A.P."/>
            <person name="Alves A."/>
        </authorList>
    </citation>
    <scope>NUCLEOTIDE SEQUENCE</scope>
    <source>
        <strain evidence="1">ATCC 34329</strain>
    </source>
</reference>
<keyword evidence="2" id="KW-1185">Reference proteome</keyword>
<dbReference type="Proteomes" id="UP001201980">
    <property type="component" value="Unassembled WGS sequence"/>
</dbReference>
<name>A0AAD5WTI3_9PEZI</name>
<comment type="caution">
    <text evidence="1">The sequence shown here is derived from an EMBL/GenBank/DDBJ whole genome shotgun (WGS) entry which is preliminary data.</text>
</comment>
<dbReference type="AlphaFoldDB" id="A0AAD5WTI3"/>
<protein>
    <submittedName>
        <fullName evidence="1">Kinesin light chain 1</fullName>
    </submittedName>
</protein>